<proteinExistence type="inferred from homology"/>
<comment type="catalytic activity">
    <reaction evidence="6 8">
        <text>(sulfur carrier)-H + L-cysteine = (sulfur carrier)-SH + L-alanine</text>
        <dbReference type="Rhea" id="RHEA:43892"/>
        <dbReference type="Rhea" id="RHEA-COMP:14737"/>
        <dbReference type="Rhea" id="RHEA-COMP:14739"/>
        <dbReference type="ChEBI" id="CHEBI:29917"/>
        <dbReference type="ChEBI" id="CHEBI:35235"/>
        <dbReference type="ChEBI" id="CHEBI:57972"/>
        <dbReference type="ChEBI" id="CHEBI:64428"/>
        <dbReference type="EC" id="2.8.1.7"/>
    </reaction>
</comment>
<evidence type="ECO:0000259" key="9">
    <source>
        <dbReference type="Pfam" id="PF00266"/>
    </source>
</evidence>
<dbReference type="EC" id="2.8.1.7" evidence="3 8"/>
<evidence type="ECO:0000256" key="4">
    <source>
        <dbReference type="ARBA" id="ARBA00022679"/>
    </source>
</evidence>
<evidence type="ECO:0000256" key="6">
    <source>
        <dbReference type="ARBA" id="ARBA00050776"/>
    </source>
</evidence>
<evidence type="ECO:0000313" key="10">
    <source>
        <dbReference type="EMBL" id="KUG57858.1"/>
    </source>
</evidence>
<name>A0A0W8ID43_9MICC</name>
<dbReference type="Pfam" id="PF00266">
    <property type="entry name" value="Aminotran_5"/>
    <property type="match status" value="2"/>
</dbReference>
<comment type="caution">
    <text evidence="10">The sequence shown here is derived from an EMBL/GenBank/DDBJ whole genome shotgun (WGS) entry which is preliminary data.</text>
</comment>
<dbReference type="InterPro" id="IPR015422">
    <property type="entry name" value="PyrdxlP-dep_Trfase_small"/>
</dbReference>
<evidence type="ECO:0000256" key="2">
    <source>
        <dbReference type="ARBA" id="ARBA00010447"/>
    </source>
</evidence>
<evidence type="ECO:0000313" key="11">
    <source>
        <dbReference type="Proteomes" id="UP000054023"/>
    </source>
</evidence>
<keyword evidence="5 8" id="KW-0663">Pyridoxal phosphate</keyword>
<evidence type="ECO:0000256" key="3">
    <source>
        <dbReference type="ARBA" id="ARBA00012239"/>
    </source>
</evidence>
<dbReference type="EMBL" id="LQBM01000004">
    <property type="protein sequence ID" value="KUG57858.1"/>
    <property type="molecule type" value="Genomic_DNA"/>
</dbReference>
<dbReference type="SUPFAM" id="SSF53383">
    <property type="entry name" value="PLP-dependent transferases"/>
    <property type="match status" value="1"/>
</dbReference>
<comment type="cofactor">
    <cofactor evidence="1 7">
        <name>pyridoxal 5'-phosphate</name>
        <dbReference type="ChEBI" id="CHEBI:597326"/>
    </cofactor>
</comment>
<accession>A0A0W8ID43</accession>
<dbReference type="GO" id="GO:0006534">
    <property type="term" value="P:cysteine metabolic process"/>
    <property type="evidence" value="ECO:0007669"/>
    <property type="project" value="UniProtKB-UniRule"/>
</dbReference>
<dbReference type="InterPro" id="IPR015424">
    <property type="entry name" value="PyrdxlP-dep_Trfase"/>
</dbReference>
<evidence type="ECO:0000256" key="8">
    <source>
        <dbReference type="RuleBase" id="RU004506"/>
    </source>
</evidence>
<keyword evidence="4 8" id="KW-0808">Transferase</keyword>
<dbReference type="OrthoDB" id="9804366at2"/>
<dbReference type="CDD" id="cd06453">
    <property type="entry name" value="SufS_like"/>
    <property type="match status" value="1"/>
</dbReference>
<dbReference type="PANTHER" id="PTHR43586:SF8">
    <property type="entry name" value="CYSTEINE DESULFURASE 1, CHLOROPLASTIC"/>
    <property type="match status" value="1"/>
</dbReference>
<dbReference type="Gene3D" id="3.90.1150.10">
    <property type="entry name" value="Aspartate Aminotransferase, domain 1"/>
    <property type="match status" value="1"/>
</dbReference>
<dbReference type="AlphaFoldDB" id="A0A0W8ID43"/>
<gene>
    <name evidence="10" type="ORF">AVL63_04885</name>
</gene>
<dbReference type="NCBIfam" id="TIGR01979">
    <property type="entry name" value="sufS"/>
    <property type="match status" value="1"/>
</dbReference>
<dbReference type="PANTHER" id="PTHR43586">
    <property type="entry name" value="CYSTEINE DESULFURASE"/>
    <property type="match status" value="1"/>
</dbReference>
<comment type="similarity">
    <text evidence="2 8">Belongs to the class-V pyridoxal-phosphate-dependent aminotransferase family. Csd subfamily.</text>
</comment>
<dbReference type="InterPro" id="IPR020578">
    <property type="entry name" value="Aminotrans_V_PyrdxlP_BS"/>
</dbReference>
<evidence type="ECO:0000256" key="1">
    <source>
        <dbReference type="ARBA" id="ARBA00001933"/>
    </source>
</evidence>
<dbReference type="GO" id="GO:0030170">
    <property type="term" value="F:pyridoxal phosphate binding"/>
    <property type="evidence" value="ECO:0007669"/>
    <property type="project" value="UniProtKB-UniRule"/>
</dbReference>
<feature type="domain" description="Aminotransferase class V" evidence="9">
    <location>
        <begin position="123"/>
        <end position="422"/>
    </location>
</feature>
<organism evidence="10 11">
    <name type="scientific">Nesterenkonia jeotgali</name>
    <dbReference type="NCBI Taxonomy" id="317018"/>
    <lineage>
        <taxon>Bacteria</taxon>
        <taxon>Bacillati</taxon>
        <taxon>Actinomycetota</taxon>
        <taxon>Actinomycetes</taxon>
        <taxon>Micrococcales</taxon>
        <taxon>Micrococcaceae</taxon>
        <taxon>Nesterenkonia</taxon>
    </lineage>
</organism>
<dbReference type="Gene3D" id="3.40.640.10">
    <property type="entry name" value="Type I PLP-dependent aspartate aminotransferase-like (Major domain)"/>
    <property type="match status" value="1"/>
</dbReference>
<evidence type="ECO:0000256" key="7">
    <source>
        <dbReference type="RuleBase" id="RU004504"/>
    </source>
</evidence>
<reference evidence="11" key="1">
    <citation type="submission" date="2015-12" db="EMBL/GenBank/DDBJ databases">
        <authorList>
            <person name="Nair G.R."/>
            <person name="Kaur G."/>
            <person name="Mayilraj S."/>
        </authorList>
    </citation>
    <scope>NUCLEOTIDE SEQUENCE [LARGE SCALE GENOMIC DNA]</scope>
    <source>
        <strain evidence="11">CD08_7</strain>
    </source>
</reference>
<dbReference type="InterPro" id="IPR015421">
    <property type="entry name" value="PyrdxlP-dep_Trfase_major"/>
</dbReference>
<dbReference type="PROSITE" id="PS00595">
    <property type="entry name" value="AA_TRANSFER_CLASS_5"/>
    <property type="match status" value="1"/>
</dbReference>
<comment type="function">
    <text evidence="8">Catalyzes the removal of elemental sulfur and selenium atoms from L-cysteine, L-cystine, L-selenocysteine, and L-selenocystine to produce L-alanine.</text>
</comment>
<evidence type="ECO:0000256" key="5">
    <source>
        <dbReference type="ARBA" id="ARBA00022898"/>
    </source>
</evidence>
<dbReference type="GO" id="GO:0031071">
    <property type="term" value="F:cysteine desulfurase activity"/>
    <property type="evidence" value="ECO:0007669"/>
    <property type="project" value="UniProtKB-UniRule"/>
</dbReference>
<protein>
    <recommendedName>
        <fullName evidence="3 8">Cysteine desulfurase</fullName>
        <ecNumber evidence="3 8">2.8.1.7</ecNumber>
    </recommendedName>
</protein>
<keyword evidence="11" id="KW-1185">Reference proteome</keyword>
<feature type="domain" description="Aminotransferase class V" evidence="9">
    <location>
        <begin position="29"/>
        <end position="111"/>
    </location>
</feature>
<dbReference type="Proteomes" id="UP000054023">
    <property type="component" value="Unassembled WGS sequence"/>
</dbReference>
<dbReference type="InterPro" id="IPR010970">
    <property type="entry name" value="Cys_dSase_SufS"/>
</dbReference>
<sequence length="449" mass="47202">MSSTVLNPDTIRADFPLLGRTVRGGKSLVYLDSGATAQKPQQVIDAESGFYSQTNAAVHRGAHQIAEEATEAYETARETVAGFLGADTDEIVWTKNATEALNLVAYGFLNASLAAAAGPASPAFEAVSAQARSRFALTPGDEIVVSEAEHHANLVPWQQLAAKTGATLRWISVTAEGRLDPESFSVIGERTRVVAITHASNVTGAITDVPALVARARAVGAYVVLDACQTAAHMPVDFHGLDVDFAAFSAHKMVGPTGVGALYGRAELLQDLPPFLTGGSMVEVVTMESTSFMPPPQRFEAGTQMVAQVVGFRAAVEYLDALGMDQVAAHEQQMTELLLEGIASVPGVRVLGPADATDRLAVVAFEVDGVHPHDVGQVLDDAGIAVRVGHHCAQPIHRRLGVHASARASAGVYTTAADVEAFIQGLHEVRRFFTPSEVAGGRAPRGVSS</sequence>
<dbReference type="STRING" id="317018.AVL63_04885"/>
<dbReference type="InterPro" id="IPR000192">
    <property type="entry name" value="Aminotrans_V_dom"/>
</dbReference>